<accession>C7N3X8</accession>
<comment type="function">
    <text evidence="11">Catalyzes the specific phosphorylation of the 3-hydroxyl group of shikimic acid using ATP as a cosubstrate.</text>
</comment>
<evidence type="ECO:0000313" key="13">
    <source>
        <dbReference type="Proteomes" id="UP000002026"/>
    </source>
</evidence>
<dbReference type="PRINTS" id="PR01100">
    <property type="entry name" value="SHIKIMTKNASE"/>
</dbReference>
<reference evidence="12 13" key="1">
    <citation type="journal article" date="2009" name="Stand. Genomic Sci.">
        <title>Complete genome sequence of Slackia heliotrinireducens type strain (RHS 1).</title>
        <authorList>
            <person name="Pukall R."/>
            <person name="Lapidus A."/>
            <person name="Nolan M."/>
            <person name="Copeland A."/>
            <person name="Glavina Del Rio T."/>
            <person name="Lucas S."/>
            <person name="Chen F."/>
            <person name="Tice H."/>
            <person name="Cheng J.F."/>
            <person name="Chertkov O."/>
            <person name="Bruce D."/>
            <person name="Goodwin L."/>
            <person name="Kuske C."/>
            <person name="Brettin T."/>
            <person name="Detter J.C."/>
            <person name="Han C."/>
            <person name="Pitluck S."/>
            <person name="Pati A."/>
            <person name="Mavrommatis K."/>
            <person name="Ivanova N."/>
            <person name="Ovchinnikova G."/>
            <person name="Chen A."/>
            <person name="Palaniappan K."/>
            <person name="Schneider S."/>
            <person name="Rohde M."/>
            <person name="Chain P."/>
            <person name="D'haeseleer P."/>
            <person name="Goker M."/>
            <person name="Bristow J."/>
            <person name="Eisen J.A."/>
            <person name="Markowitz V."/>
            <person name="Kyrpides N.C."/>
            <person name="Klenk H.P."/>
            <person name="Hugenholtz P."/>
        </authorList>
    </citation>
    <scope>NUCLEOTIDE SEQUENCE [LARGE SCALE GENOMIC DNA]</scope>
    <source>
        <strain evidence="13">ATCC 29202 / DSM 20476 / NCTC 11029 / RHS 1</strain>
    </source>
</reference>
<evidence type="ECO:0000256" key="2">
    <source>
        <dbReference type="ARBA" id="ARBA00006997"/>
    </source>
</evidence>
<dbReference type="InterPro" id="IPR023000">
    <property type="entry name" value="Shikimate_kinase_CS"/>
</dbReference>
<dbReference type="PANTHER" id="PTHR21087">
    <property type="entry name" value="SHIKIMATE KINASE"/>
    <property type="match status" value="1"/>
</dbReference>
<dbReference type="GO" id="GO:0009423">
    <property type="term" value="P:chorismate biosynthetic process"/>
    <property type="evidence" value="ECO:0007669"/>
    <property type="project" value="UniProtKB-UniRule"/>
</dbReference>
<gene>
    <name evidence="11" type="primary">aroK</name>
    <name evidence="12" type="ordered locus">Shel_06600</name>
</gene>
<evidence type="ECO:0000256" key="6">
    <source>
        <dbReference type="ARBA" id="ARBA00022741"/>
    </source>
</evidence>
<feature type="binding site" evidence="11">
    <location>
        <position position="71"/>
    </location>
    <ligand>
        <name>substrate</name>
    </ligand>
</feature>
<comment type="similarity">
    <text evidence="2 11">Belongs to the shikimate kinase family.</text>
</comment>
<keyword evidence="9 11" id="KW-0057">Aromatic amino acid biosynthesis</keyword>
<dbReference type="GO" id="GO:0005829">
    <property type="term" value="C:cytosol"/>
    <property type="evidence" value="ECO:0007669"/>
    <property type="project" value="TreeGrafter"/>
</dbReference>
<dbReference type="GO" id="GO:0009073">
    <property type="term" value="P:aromatic amino acid family biosynthetic process"/>
    <property type="evidence" value="ECO:0007669"/>
    <property type="project" value="UniProtKB-KW"/>
</dbReference>
<dbReference type="EMBL" id="CP001684">
    <property type="protein sequence ID" value="ACV21719.1"/>
    <property type="molecule type" value="Genomic_DNA"/>
</dbReference>
<dbReference type="HAMAP" id="MF_00109">
    <property type="entry name" value="Shikimate_kinase"/>
    <property type="match status" value="1"/>
</dbReference>
<comment type="subcellular location">
    <subcellularLocation>
        <location evidence="11">Cytoplasm</location>
    </subcellularLocation>
</comment>
<dbReference type="Proteomes" id="UP000002026">
    <property type="component" value="Chromosome"/>
</dbReference>
<feature type="binding site" evidence="11">
    <location>
        <position position="165"/>
    </location>
    <ligand>
        <name>ATP</name>
        <dbReference type="ChEBI" id="CHEBI:30616"/>
    </ligand>
</feature>
<dbReference type="GO" id="GO:0008652">
    <property type="term" value="P:amino acid biosynthetic process"/>
    <property type="evidence" value="ECO:0007669"/>
    <property type="project" value="UniProtKB-KW"/>
</dbReference>
<sequence length="188" mass="20996">MICMADEYQGKYKLLKPVFLIGFMGAGKTSVAQYLANVLGLASIDADEYLELMEDRVIADIFAEDGEDYFRDIETRHLEELAKRKLVRLIATGGGVIKRPANIEIMHSYGYTVYLGVTADEAAERIPNTESRPLFKNIDVARKTVLERMPLYEAAADAYVETTGRKVPDICREVALRLIDSGVLVKVS</sequence>
<evidence type="ECO:0000256" key="11">
    <source>
        <dbReference type="HAMAP-Rule" id="MF_00109"/>
    </source>
</evidence>
<dbReference type="PANTHER" id="PTHR21087:SF16">
    <property type="entry name" value="SHIKIMATE KINASE 1, CHLOROPLASTIC"/>
    <property type="match status" value="1"/>
</dbReference>
<keyword evidence="8 11" id="KW-0067">ATP-binding</keyword>
<evidence type="ECO:0000256" key="9">
    <source>
        <dbReference type="ARBA" id="ARBA00023141"/>
    </source>
</evidence>
<keyword evidence="5 11" id="KW-0808">Transferase</keyword>
<dbReference type="Pfam" id="PF01202">
    <property type="entry name" value="SKI"/>
    <property type="match status" value="1"/>
</dbReference>
<feature type="binding site" evidence="11">
    <location>
        <position position="47"/>
    </location>
    <ligand>
        <name>substrate</name>
    </ligand>
</feature>
<comment type="catalytic activity">
    <reaction evidence="10 11">
        <text>shikimate + ATP = 3-phosphoshikimate + ADP + H(+)</text>
        <dbReference type="Rhea" id="RHEA:13121"/>
        <dbReference type="ChEBI" id="CHEBI:15378"/>
        <dbReference type="ChEBI" id="CHEBI:30616"/>
        <dbReference type="ChEBI" id="CHEBI:36208"/>
        <dbReference type="ChEBI" id="CHEBI:145989"/>
        <dbReference type="ChEBI" id="CHEBI:456216"/>
        <dbReference type="EC" id="2.7.1.71"/>
    </reaction>
</comment>
<evidence type="ECO:0000256" key="3">
    <source>
        <dbReference type="ARBA" id="ARBA00012154"/>
    </source>
</evidence>
<dbReference type="STRING" id="471855.Shel_06600"/>
<dbReference type="eggNOG" id="COG0703">
    <property type="taxonomic scope" value="Bacteria"/>
</dbReference>
<feature type="binding site" evidence="11">
    <location>
        <position position="94"/>
    </location>
    <ligand>
        <name>substrate</name>
    </ligand>
</feature>
<proteinExistence type="inferred from homology"/>
<comment type="subunit">
    <text evidence="11">Monomer.</text>
</comment>
<keyword evidence="6 11" id="KW-0547">Nucleotide-binding</keyword>
<comment type="cofactor">
    <cofactor evidence="11">
        <name>Mg(2+)</name>
        <dbReference type="ChEBI" id="CHEBI:18420"/>
    </cofactor>
    <text evidence="11">Binds 1 Mg(2+) ion per subunit.</text>
</comment>
<evidence type="ECO:0000313" key="12">
    <source>
        <dbReference type="EMBL" id="ACV21719.1"/>
    </source>
</evidence>
<dbReference type="GO" id="GO:0000287">
    <property type="term" value="F:magnesium ion binding"/>
    <property type="evidence" value="ECO:0007669"/>
    <property type="project" value="UniProtKB-UniRule"/>
</dbReference>
<dbReference type="InterPro" id="IPR027417">
    <property type="entry name" value="P-loop_NTPase"/>
</dbReference>
<comment type="pathway">
    <text evidence="1 11">Metabolic intermediate biosynthesis; chorismate biosynthesis; chorismate from D-erythrose 4-phosphate and phosphoenolpyruvate: step 5/7.</text>
</comment>
<evidence type="ECO:0000256" key="1">
    <source>
        <dbReference type="ARBA" id="ARBA00004842"/>
    </source>
</evidence>
<evidence type="ECO:0000256" key="7">
    <source>
        <dbReference type="ARBA" id="ARBA00022777"/>
    </source>
</evidence>
<dbReference type="Gene3D" id="3.40.50.300">
    <property type="entry name" value="P-loop containing nucleotide triphosphate hydrolases"/>
    <property type="match status" value="1"/>
</dbReference>
<evidence type="ECO:0000256" key="4">
    <source>
        <dbReference type="ARBA" id="ARBA00022605"/>
    </source>
</evidence>
<dbReference type="PROSITE" id="PS01128">
    <property type="entry name" value="SHIKIMATE_KINASE"/>
    <property type="match status" value="1"/>
</dbReference>
<name>C7N3X8_SLAHD</name>
<evidence type="ECO:0000256" key="5">
    <source>
        <dbReference type="ARBA" id="ARBA00022679"/>
    </source>
</evidence>
<dbReference type="CDD" id="cd00464">
    <property type="entry name" value="SK"/>
    <property type="match status" value="1"/>
</dbReference>
<dbReference type="UniPathway" id="UPA00053">
    <property type="reaction ID" value="UER00088"/>
</dbReference>
<dbReference type="GO" id="GO:0004765">
    <property type="term" value="F:shikimate kinase activity"/>
    <property type="evidence" value="ECO:0007669"/>
    <property type="project" value="UniProtKB-UniRule"/>
</dbReference>
<dbReference type="GO" id="GO:0005524">
    <property type="term" value="F:ATP binding"/>
    <property type="evidence" value="ECO:0007669"/>
    <property type="project" value="UniProtKB-UniRule"/>
</dbReference>
<feature type="binding site" evidence="11">
    <location>
        <begin position="25"/>
        <end position="30"/>
    </location>
    <ligand>
        <name>ATP</name>
        <dbReference type="ChEBI" id="CHEBI:30616"/>
    </ligand>
</feature>
<dbReference type="EC" id="2.7.1.71" evidence="3 11"/>
<organism evidence="12 13">
    <name type="scientific">Slackia heliotrinireducens (strain ATCC 29202 / DSM 20476 / NCTC 11029 / RHS 1)</name>
    <name type="common">Peptococcus heliotrinreducens</name>
    <dbReference type="NCBI Taxonomy" id="471855"/>
    <lineage>
        <taxon>Bacteria</taxon>
        <taxon>Bacillati</taxon>
        <taxon>Actinomycetota</taxon>
        <taxon>Coriobacteriia</taxon>
        <taxon>Eggerthellales</taxon>
        <taxon>Eggerthellaceae</taxon>
        <taxon>Slackia</taxon>
    </lineage>
</organism>
<keyword evidence="4 11" id="KW-0028">Amino-acid biosynthesis</keyword>
<keyword evidence="11" id="KW-0460">Magnesium</keyword>
<feature type="binding site" evidence="11">
    <location>
        <position position="148"/>
    </location>
    <ligand>
        <name>substrate</name>
    </ligand>
</feature>
<keyword evidence="11" id="KW-0479">Metal-binding</keyword>
<dbReference type="InterPro" id="IPR031322">
    <property type="entry name" value="Shikimate/glucono_kinase"/>
</dbReference>
<keyword evidence="13" id="KW-1185">Reference proteome</keyword>
<dbReference type="AlphaFoldDB" id="C7N3X8"/>
<keyword evidence="7 11" id="KW-0418">Kinase</keyword>
<evidence type="ECO:0000256" key="8">
    <source>
        <dbReference type="ARBA" id="ARBA00022840"/>
    </source>
</evidence>
<evidence type="ECO:0000256" key="10">
    <source>
        <dbReference type="ARBA" id="ARBA00048567"/>
    </source>
</evidence>
<protein>
    <recommendedName>
        <fullName evidence="3 11">Shikimate kinase</fullName>
        <shortName evidence="11">SK</shortName>
        <ecNumber evidence="3 11">2.7.1.71</ecNumber>
    </recommendedName>
</protein>
<feature type="binding site" evidence="11">
    <location>
        <position position="132"/>
    </location>
    <ligand>
        <name>ATP</name>
        <dbReference type="ChEBI" id="CHEBI:30616"/>
    </ligand>
</feature>
<dbReference type="KEGG" id="shi:Shel_06600"/>
<dbReference type="SUPFAM" id="SSF52540">
    <property type="entry name" value="P-loop containing nucleoside triphosphate hydrolases"/>
    <property type="match status" value="1"/>
</dbReference>
<dbReference type="HOGENOM" id="CLU_057607_4_3_11"/>
<dbReference type="InterPro" id="IPR000623">
    <property type="entry name" value="Shikimate_kinase/TSH1"/>
</dbReference>
<keyword evidence="11" id="KW-0963">Cytoplasm</keyword>
<feature type="binding site" evidence="11">
    <location>
        <position position="29"/>
    </location>
    <ligand>
        <name>Mg(2+)</name>
        <dbReference type="ChEBI" id="CHEBI:18420"/>
    </ligand>
</feature>